<keyword evidence="1" id="KW-1133">Transmembrane helix</keyword>
<evidence type="ECO:0000256" key="1">
    <source>
        <dbReference type="SAM" id="Phobius"/>
    </source>
</evidence>
<dbReference type="Proteomes" id="UP000276133">
    <property type="component" value="Unassembled WGS sequence"/>
</dbReference>
<sequence length="111" mass="12739">MYHGPLNFDYKSIKSKLPLRKAAMLVQRIKEKLKSRVSAMDYGKKKNLPYVVTIDLFIICMVIFDTMQFPNKRTKISHGLKDITLLICIHSESAQSHLQNGAIDILAKNVY</sequence>
<accession>A0A3M7SVK9</accession>
<keyword evidence="1" id="KW-0472">Membrane</keyword>
<dbReference type="AlphaFoldDB" id="A0A3M7SVK9"/>
<evidence type="ECO:0000313" key="2">
    <source>
        <dbReference type="EMBL" id="RNA39628.1"/>
    </source>
</evidence>
<evidence type="ECO:0000313" key="3">
    <source>
        <dbReference type="Proteomes" id="UP000276133"/>
    </source>
</evidence>
<feature type="transmembrane region" description="Helical" evidence="1">
    <location>
        <begin position="48"/>
        <end position="67"/>
    </location>
</feature>
<keyword evidence="3" id="KW-1185">Reference proteome</keyword>
<name>A0A3M7SVK9_BRAPC</name>
<comment type="caution">
    <text evidence="2">The sequence shown here is derived from an EMBL/GenBank/DDBJ whole genome shotgun (WGS) entry which is preliminary data.</text>
</comment>
<reference evidence="2 3" key="1">
    <citation type="journal article" date="2018" name="Sci. Rep.">
        <title>Genomic signatures of local adaptation to the degree of environmental predictability in rotifers.</title>
        <authorList>
            <person name="Franch-Gras L."/>
            <person name="Hahn C."/>
            <person name="Garcia-Roger E.M."/>
            <person name="Carmona M.J."/>
            <person name="Serra M."/>
            <person name="Gomez A."/>
        </authorList>
    </citation>
    <scope>NUCLEOTIDE SEQUENCE [LARGE SCALE GENOMIC DNA]</scope>
    <source>
        <strain evidence="2">HYR1</strain>
    </source>
</reference>
<gene>
    <name evidence="2" type="ORF">BpHYR1_026383</name>
</gene>
<protein>
    <submittedName>
        <fullName evidence="2">Uncharacterized protein</fullName>
    </submittedName>
</protein>
<organism evidence="2 3">
    <name type="scientific">Brachionus plicatilis</name>
    <name type="common">Marine rotifer</name>
    <name type="synonym">Brachionus muelleri</name>
    <dbReference type="NCBI Taxonomy" id="10195"/>
    <lineage>
        <taxon>Eukaryota</taxon>
        <taxon>Metazoa</taxon>
        <taxon>Spiralia</taxon>
        <taxon>Gnathifera</taxon>
        <taxon>Rotifera</taxon>
        <taxon>Eurotatoria</taxon>
        <taxon>Monogononta</taxon>
        <taxon>Pseudotrocha</taxon>
        <taxon>Ploima</taxon>
        <taxon>Brachionidae</taxon>
        <taxon>Brachionus</taxon>
    </lineage>
</organism>
<keyword evidence="1" id="KW-0812">Transmembrane</keyword>
<dbReference type="EMBL" id="REGN01000727">
    <property type="protein sequence ID" value="RNA39628.1"/>
    <property type="molecule type" value="Genomic_DNA"/>
</dbReference>
<proteinExistence type="predicted"/>